<dbReference type="InterPro" id="IPR015803">
    <property type="entry name" value="Cys-tRNA-ligase"/>
</dbReference>
<feature type="binding site" evidence="12">
    <location>
        <position position="212"/>
    </location>
    <ligand>
        <name>Zn(2+)</name>
        <dbReference type="ChEBI" id="CHEBI:29105"/>
    </ligand>
</feature>
<feature type="binding site" evidence="12">
    <location>
        <position position="237"/>
    </location>
    <ligand>
        <name>Zn(2+)</name>
        <dbReference type="ChEBI" id="CHEBI:29105"/>
    </ligand>
</feature>
<dbReference type="SUPFAM" id="SSF47323">
    <property type="entry name" value="Anticodon-binding domain of a subclass of class I aminoacyl-tRNA synthetases"/>
    <property type="match status" value="1"/>
</dbReference>
<dbReference type="HAMAP" id="MF_00041">
    <property type="entry name" value="Cys_tRNA_synth"/>
    <property type="match status" value="1"/>
</dbReference>
<protein>
    <recommendedName>
        <fullName evidence="12">Cysteine--tRNA ligase</fullName>
        <ecNumber evidence="12">6.1.1.16</ecNumber>
    </recommendedName>
    <alternativeName>
        <fullName evidence="12">Cysteinyl-tRNA synthetase</fullName>
        <shortName evidence="12">CysRS</shortName>
    </alternativeName>
</protein>
<evidence type="ECO:0000313" key="16">
    <source>
        <dbReference type="Proteomes" id="UP000809243"/>
    </source>
</evidence>
<comment type="similarity">
    <text evidence="2 12">Belongs to the class-I aminoacyl-tRNA synthetase family.</text>
</comment>
<dbReference type="PANTHER" id="PTHR10890:SF3">
    <property type="entry name" value="CYSTEINE--TRNA LIGASE, CYTOPLASMIC"/>
    <property type="match status" value="1"/>
</dbReference>
<feature type="binding site" evidence="12">
    <location>
        <position position="28"/>
    </location>
    <ligand>
        <name>Zn(2+)</name>
        <dbReference type="ChEBI" id="CHEBI:29105"/>
    </ligand>
</feature>
<evidence type="ECO:0000256" key="4">
    <source>
        <dbReference type="ARBA" id="ARBA00022598"/>
    </source>
</evidence>
<dbReference type="EMBL" id="JAFGDB010000054">
    <property type="protein sequence ID" value="MBN2067476.1"/>
    <property type="molecule type" value="Genomic_DNA"/>
</dbReference>
<dbReference type="InterPro" id="IPR024909">
    <property type="entry name" value="Cys-tRNA/MSH_ligase"/>
</dbReference>
<dbReference type="GO" id="GO:0008270">
    <property type="term" value="F:zinc ion binding"/>
    <property type="evidence" value="ECO:0007669"/>
    <property type="project" value="UniProtKB-UniRule"/>
</dbReference>
<dbReference type="FunFam" id="3.40.50.620:FF:000130">
    <property type="entry name" value="Cysteine--tRNA ligase"/>
    <property type="match status" value="1"/>
</dbReference>
<feature type="short sequence motif" description="'KMSKS' region" evidence="12">
    <location>
        <begin position="269"/>
        <end position="273"/>
    </location>
</feature>
<evidence type="ECO:0000256" key="1">
    <source>
        <dbReference type="ARBA" id="ARBA00004496"/>
    </source>
</evidence>
<evidence type="ECO:0000256" key="7">
    <source>
        <dbReference type="ARBA" id="ARBA00022833"/>
    </source>
</evidence>
<keyword evidence="9 12" id="KW-0648">Protein biosynthesis</keyword>
<evidence type="ECO:0000259" key="14">
    <source>
        <dbReference type="SMART" id="SM00840"/>
    </source>
</evidence>
<keyword evidence="3 12" id="KW-0963">Cytoplasm</keyword>
<proteinExistence type="inferred from homology"/>
<keyword evidence="8 12" id="KW-0067">ATP-binding</keyword>
<evidence type="ECO:0000256" key="13">
    <source>
        <dbReference type="SAM" id="Coils"/>
    </source>
</evidence>
<comment type="catalytic activity">
    <reaction evidence="11 12">
        <text>tRNA(Cys) + L-cysteine + ATP = L-cysteinyl-tRNA(Cys) + AMP + diphosphate</text>
        <dbReference type="Rhea" id="RHEA:17773"/>
        <dbReference type="Rhea" id="RHEA-COMP:9661"/>
        <dbReference type="Rhea" id="RHEA-COMP:9679"/>
        <dbReference type="ChEBI" id="CHEBI:30616"/>
        <dbReference type="ChEBI" id="CHEBI:33019"/>
        <dbReference type="ChEBI" id="CHEBI:35235"/>
        <dbReference type="ChEBI" id="CHEBI:78442"/>
        <dbReference type="ChEBI" id="CHEBI:78517"/>
        <dbReference type="ChEBI" id="CHEBI:456215"/>
        <dbReference type="EC" id="6.1.1.16"/>
    </reaction>
</comment>
<dbReference type="InterPro" id="IPR014729">
    <property type="entry name" value="Rossmann-like_a/b/a_fold"/>
</dbReference>
<feature type="binding site" evidence="12">
    <location>
        <position position="241"/>
    </location>
    <ligand>
        <name>Zn(2+)</name>
        <dbReference type="ChEBI" id="CHEBI:29105"/>
    </ligand>
</feature>
<feature type="binding site" evidence="12">
    <location>
        <position position="272"/>
    </location>
    <ligand>
        <name>ATP</name>
        <dbReference type="ChEBI" id="CHEBI:30616"/>
    </ligand>
</feature>
<comment type="caution">
    <text evidence="15">The sequence shown here is derived from an EMBL/GenBank/DDBJ whole genome shotgun (WGS) entry which is preliminary data.</text>
</comment>
<evidence type="ECO:0000256" key="11">
    <source>
        <dbReference type="ARBA" id="ARBA00047398"/>
    </source>
</evidence>
<keyword evidence="6 12" id="KW-0547">Nucleotide-binding</keyword>
<evidence type="ECO:0000256" key="2">
    <source>
        <dbReference type="ARBA" id="ARBA00005594"/>
    </source>
</evidence>
<comment type="subcellular location">
    <subcellularLocation>
        <location evidence="1 12">Cytoplasm</location>
    </subcellularLocation>
</comment>
<evidence type="ECO:0000256" key="8">
    <source>
        <dbReference type="ARBA" id="ARBA00022840"/>
    </source>
</evidence>
<dbReference type="NCBIfam" id="TIGR00435">
    <property type="entry name" value="cysS"/>
    <property type="match status" value="1"/>
</dbReference>
<dbReference type="Gene3D" id="1.20.120.1910">
    <property type="entry name" value="Cysteine-tRNA ligase, C-terminal anti-codon recognition domain"/>
    <property type="match status" value="1"/>
</dbReference>
<keyword evidence="13" id="KW-0175">Coiled coil</keyword>
<dbReference type="PRINTS" id="PR00983">
    <property type="entry name" value="TRNASYNTHCYS"/>
</dbReference>
<gene>
    <name evidence="12" type="primary">cysS</name>
    <name evidence="15" type="ORF">JW744_03340</name>
</gene>
<reference evidence="15" key="1">
    <citation type="submission" date="2021-01" db="EMBL/GenBank/DDBJ databases">
        <title>Active Sulfur Cycling in an Early Earth Analoge.</title>
        <authorList>
            <person name="Hahn C.R."/>
            <person name="Youssef N.H."/>
            <person name="Elshahed M."/>
        </authorList>
    </citation>
    <scope>NUCLEOTIDE SEQUENCE</scope>
    <source>
        <strain evidence="15">Zod_Metabat.1151</strain>
    </source>
</reference>
<evidence type="ECO:0000256" key="10">
    <source>
        <dbReference type="ARBA" id="ARBA00023146"/>
    </source>
</evidence>
<evidence type="ECO:0000256" key="12">
    <source>
        <dbReference type="HAMAP-Rule" id="MF_00041"/>
    </source>
</evidence>
<feature type="short sequence motif" description="'HIGH' region" evidence="12">
    <location>
        <begin position="30"/>
        <end position="40"/>
    </location>
</feature>
<dbReference type="Gene3D" id="3.40.50.620">
    <property type="entry name" value="HUPs"/>
    <property type="match status" value="1"/>
</dbReference>
<dbReference type="Proteomes" id="UP000809243">
    <property type="component" value="Unassembled WGS sequence"/>
</dbReference>
<dbReference type="AlphaFoldDB" id="A0A938YTY4"/>
<keyword evidence="10 12" id="KW-0030">Aminoacyl-tRNA synthetase</keyword>
<dbReference type="Pfam" id="PF01406">
    <property type="entry name" value="tRNA-synt_1e"/>
    <property type="match status" value="1"/>
</dbReference>
<feature type="coiled-coil region" evidence="13">
    <location>
        <begin position="311"/>
        <end position="356"/>
    </location>
</feature>
<accession>A0A938YTY4</accession>
<feature type="domain" description="Cysteinyl-tRNA synthetase class Ia DALR" evidence="14">
    <location>
        <begin position="349"/>
        <end position="413"/>
    </location>
</feature>
<dbReference type="EC" id="6.1.1.16" evidence="12"/>
<dbReference type="Pfam" id="PF09190">
    <property type="entry name" value="DALR_2"/>
    <property type="match status" value="1"/>
</dbReference>
<keyword evidence="4 12" id="KW-0436">Ligase</keyword>
<dbReference type="InterPro" id="IPR032678">
    <property type="entry name" value="tRNA-synt_1_cat_dom"/>
</dbReference>
<comment type="cofactor">
    <cofactor evidence="12">
        <name>Zn(2+)</name>
        <dbReference type="ChEBI" id="CHEBI:29105"/>
    </cofactor>
    <text evidence="12">Binds 1 zinc ion per subunit.</text>
</comment>
<dbReference type="SMART" id="SM00840">
    <property type="entry name" value="DALR_2"/>
    <property type="match status" value="1"/>
</dbReference>
<evidence type="ECO:0000256" key="5">
    <source>
        <dbReference type="ARBA" id="ARBA00022723"/>
    </source>
</evidence>
<evidence type="ECO:0000256" key="6">
    <source>
        <dbReference type="ARBA" id="ARBA00022741"/>
    </source>
</evidence>
<dbReference type="InterPro" id="IPR009080">
    <property type="entry name" value="tRNAsynth_Ia_anticodon-bd"/>
</dbReference>
<dbReference type="Pfam" id="PF23493">
    <property type="entry name" value="CysS_C"/>
    <property type="match status" value="1"/>
</dbReference>
<evidence type="ECO:0000256" key="3">
    <source>
        <dbReference type="ARBA" id="ARBA00022490"/>
    </source>
</evidence>
<dbReference type="InterPro" id="IPR056411">
    <property type="entry name" value="CysS_C"/>
</dbReference>
<dbReference type="SUPFAM" id="SSF52374">
    <property type="entry name" value="Nucleotidylyl transferase"/>
    <property type="match status" value="1"/>
</dbReference>
<keyword evidence="5 12" id="KW-0479">Metal-binding</keyword>
<dbReference type="InterPro" id="IPR015273">
    <property type="entry name" value="Cys-tRNA-synt_Ia_DALR"/>
</dbReference>
<evidence type="ECO:0000313" key="15">
    <source>
        <dbReference type="EMBL" id="MBN2067476.1"/>
    </source>
</evidence>
<evidence type="ECO:0000256" key="9">
    <source>
        <dbReference type="ARBA" id="ARBA00022917"/>
    </source>
</evidence>
<sequence>MLRLYNTLSRKKEAFKPLHGKKVGLYTCGPTVYNVIHIGNLKSFLAEDILKRYLLYKGFKVKHIRNITDVDDKTIRDSKAEGISLKEFTDRYTKAFFEDIEKARIMPADIYPTATQHIKEMVALVKKLLKKGIAYKAEDGSIYYSVSKFKGYGKLAHIDFKKLKAGARVKQDEYEKGEAQDFALWKAWSEEDGPVFWETELGKGRPGWHIECSAMSMKHLGESFDIHSGGVDLIFPHHENEIAQSEGATGKRLAKYWVHNAFLQVNGEKMSKSLGNFYTLRDLQDYNPIAVRYLMISGHYRQPLNFTFEGLRAAQSSIDRLNELVSKLQGAAGKDAGRVKKEIAKAQKKFESAMDDDLNTPLAFAALFEFARQCNSLLAKDEVGKGDAKLALQFLRKVDSVFALMDFKQSKEISKQDLALIKKREQMRREKKWAEADRIREELEKKGILLDDTASGTKWKLVK</sequence>
<name>A0A938YTY4_9ARCH</name>
<dbReference type="PANTHER" id="PTHR10890">
    <property type="entry name" value="CYSTEINYL-TRNA SYNTHETASE"/>
    <property type="match status" value="1"/>
</dbReference>
<dbReference type="GO" id="GO:0004817">
    <property type="term" value="F:cysteine-tRNA ligase activity"/>
    <property type="evidence" value="ECO:0007669"/>
    <property type="project" value="UniProtKB-UniRule"/>
</dbReference>
<organism evidence="15 16">
    <name type="scientific">Candidatus Iainarchaeum sp</name>
    <dbReference type="NCBI Taxonomy" id="3101447"/>
    <lineage>
        <taxon>Archaea</taxon>
        <taxon>Candidatus Iainarchaeota</taxon>
        <taxon>Candidatus Iainarchaeia</taxon>
        <taxon>Candidatus Iainarchaeales</taxon>
        <taxon>Candidatus Iainarchaeaceae</taxon>
        <taxon>Candidatus Iainarchaeum</taxon>
    </lineage>
</organism>
<dbReference type="CDD" id="cd00672">
    <property type="entry name" value="CysRS_core"/>
    <property type="match status" value="1"/>
</dbReference>
<keyword evidence="7 12" id="KW-0862">Zinc</keyword>
<dbReference type="GO" id="GO:0006423">
    <property type="term" value="P:cysteinyl-tRNA aminoacylation"/>
    <property type="evidence" value="ECO:0007669"/>
    <property type="project" value="UniProtKB-UniRule"/>
</dbReference>
<dbReference type="GO" id="GO:0005524">
    <property type="term" value="F:ATP binding"/>
    <property type="evidence" value="ECO:0007669"/>
    <property type="project" value="UniProtKB-UniRule"/>
</dbReference>
<dbReference type="GO" id="GO:0005829">
    <property type="term" value="C:cytosol"/>
    <property type="evidence" value="ECO:0007669"/>
    <property type="project" value="TreeGrafter"/>
</dbReference>